<evidence type="ECO:0000256" key="2">
    <source>
        <dbReference type="ARBA" id="ARBA00022475"/>
    </source>
</evidence>
<dbReference type="PIRSF" id="PIRSF006066">
    <property type="entry name" value="HI0050"/>
    <property type="match status" value="1"/>
</dbReference>
<proteinExistence type="inferred from homology"/>
<accession>A0A6N7QU74</accession>
<comment type="function">
    <text evidence="7">Part of the tripartite ATP-independent periplasmic (TRAP) transport system.</text>
</comment>
<keyword evidence="10" id="KW-1185">Reference proteome</keyword>
<sequence>MSEPILGLISLGVLFIGILTGYPMAFTFIFIGLIFGFVGMEERVFKLMQSQFFTLMRNTTLSAIPLFLFMGFVLEQSGLMERVFRSLRILLGGLRGSLYLVVLLVATVFAAATGIVGASVTILGVMASPIMRGSGYNNALSAGTIAAGGTLGILIPPSILLIVLGPVVGVPVTQLFTAAIIPGLMLAAIYILYTLVRSWINPELGPPVPQEELDSMSLGYKLRELMLGVIPVTLVVAFTLGVIIAGIATPTDAAATGGFASLILALAYRKLDFKQFRQCLFSTLKMTAMIMFLLGAANFFGAVFSRLGSADLLTEFLLSLELAPLAMLFVMLAIVFVLGSPLEWIPIVLVIVPIFLPTMVELGFDPLWFSILVAVTLQTSWLTPPMALSAYFLKGVVPEWRMGEIYWGMSQFVVLQLIVVTLLAFFPQIVLWLPSVLAN</sequence>
<feature type="transmembrane region" description="Helical" evidence="7">
    <location>
        <begin position="283"/>
        <end position="304"/>
    </location>
</feature>
<dbReference type="GO" id="GO:0005886">
    <property type="term" value="C:plasma membrane"/>
    <property type="evidence" value="ECO:0007669"/>
    <property type="project" value="UniProtKB-SubCell"/>
</dbReference>
<comment type="subcellular location">
    <subcellularLocation>
        <location evidence="1 7">Cell inner membrane</location>
        <topology evidence="1 7">Multi-pass membrane protein</topology>
    </subcellularLocation>
</comment>
<feature type="transmembrane region" description="Helical" evidence="7">
    <location>
        <begin position="225"/>
        <end position="247"/>
    </location>
</feature>
<evidence type="ECO:0000256" key="6">
    <source>
        <dbReference type="ARBA" id="ARBA00023136"/>
    </source>
</evidence>
<keyword evidence="4 7" id="KW-0812">Transmembrane</keyword>
<evidence type="ECO:0000256" key="5">
    <source>
        <dbReference type="ARBA" id="ARBA00022989"/>
    </source>
</evidence>
<feature type="transmembrane region" description="Helical" evidence="7">
    <location>
        <begin position="316"/>
        <end position="337"/>
    </location>
</feature>
<evidence type="ECO:0000313" key="9">
    <source>
        <dbReference type="EMBL" id="MRH79130.1"/>
    </source>
</evidence>
<dbReference type="InterPro" id="IPR010656">
    <property type="entry name" value="DctM"/>
</dbReference>
<dbReference type="EMBL" id="WJPP01000007">
    <property type="protein sequence ID" value="MRH79130.1"/>
    <property type="molecule type" value="Genomic_DNA"/>
</dbReference>
<keyword evidence="3 7" id="KW-0997">Cell inner membrane</keyword>
<feature type="transmembrane region" description="Helical" evidence="7">
    <location>
        <begin position="60"/>
        <end position="79"/>
    </location>
</feature>
<dbReference type="AlphaFoldDB" id="A0A6N7QU74"/>
<evidence type="ECO:0000256" key="1">
    <source>
        <dbReference type="ARBA" id="ARBA00004429"/>
    </source>
</evidence>
<evidence type="ECO:0000256" key="7">
    <source>
        <dbReference type="RuleBase" id="RU369079"/>
    </source>
</evidence>
<feature type="transmembrane region" description="Helical" evidence="7">
    <location>
        <begin position="253"/>
        <end position="271"/>
    </location>
</feature>
<dbReference type="NCBIfam" id="TIGR00786">
    <property type="entry name" value="dctM"/>
    <property type="match status" value="1"/>
</dbReference>
<dbReference type="InterPro" id="IPR004681">
    <property type="entry name" value="TRAP_DctM"/>
</dbReference>
<comment type="similarity">
    <text evidence="7">Belongs to the TRAP transporter large permease family.</text>
</comment>
<feature type="transmembrane region" description="Helical" evidence="7">
    <location>
        <begin position="368"/>
        <end position="393"/>
    </location>
</feature>
<comment type="subunit">
    <text evidence="7">The complex comprises the extracytoplasmic solute receptor protein and the two transmembrane proteins.</text>
</comment>
<feature type="transmembrane region" description="Helical" evidence="7">
    <location>
        <begin position="175"/>
        <end position="196"/>
    </location>
</feature>
<feature type="transmembrane region" description="Helical" evidence="7">
    <location>
        <begin position="405"/>
        <end position="433"/>
    </location>
</feature>
<feature type="transmembrane region" description="Helical" evidence="7">
    <location>
        <begin position="99"/>
        <end position="127"/>
    </location>
</feature>
<feature type="domain" description="TRAP C4-dicarboxylate transport system permease DctM subunit" evidence="8">
    <location>
        <begin position="11"/>
        <end position="429"/>
    </location>
</feature>
<feature type="transmembrane region" description="Helical" evidence="7">
    <location>
        <begin position="6"/>
        <end position="39"/>
    </location>
</feature>
<feature type="transmembrane region" description="Helical" evidence="7">
    <location>
        <begin position="344"/>
        <end position="362"/>
    </location>
</feature>
<organism evidence="9 10">
    <name type="scientific">Spiribacter salilacus</name>
    <dbReference type="NCBI Taxonomy" id="2664894"/>
    <lineage>
        <taxon>Bacteria</taxon>
        <taxon>Pseudomonadati</taxon>
        <taxon>Pseudomonadota</taxon>
        <taxon>Gammaproteobacteria</taxon>
        <taxon>Chromatiales</taxon>
        <taxon>Ectothiorhodospiraceae</taxon>
        <taxon>Spiribacter</taxon>
    </lineage>
</organism>
<gene>
    <name evidence="9" type="ORF">GH984_10515</name>
</gene>
<evidence type="ECO:0000259" key="8">
    <source>
        <dbReference type="Pfam" id="PF06808"/>
    </source>
</evidence>
<keyword evidence="2" id="KW-1003">Cell membrane</keyword>
<feature type="transmembrane region" description="Helical" evidence="7">
    <location>
        <begin position="139"/>
        <end position="163"/>
    </location>
</feature>
<dbReference type="PANTHER" id="PTHR33362">
    <property type="entry name" value="SIALIC ACID TRAP TRANSPORTER PERMEASE PROTEIN SIAT-RELATED"/>
    <property type="match status" value="1"/>
</dbReference>
<keyword evidence="5 7" id="KW-1133">Transmembrane helix</keyword>
<evidence type="ECO:0000313" key="10">
    <source>
        <dbReference type="Proteomes" id="UP000433788"/>
    </source>
</evidence>
<evidence type="ECO:0000256" key="4">
    <source>
        <dbReference type="ARBA" id="ARBA00022692"/>
    </source>
</evidence>
<evidence type="ECO:0000256" key="3">
    <source>
        <dbReference type="ARBA" id="ARBA00022519"/>
    </source>
</evidence>
<protein>
    <recommendedName>
        <fullName evidence="7">TRAP transporter large permease protein</fullName>
    </recommendedName>
</protein>
<dbReference type="GO" id="GO:0022857">
    <property type="term" value="F:transmembrane transporter activity"/>
    <property type="evidence" value="ECO:0007669"/>
    <property type="project" value="UniProtKB-UniRule"/>
</dbReference>
<name>A0A6N7QU74_9GAMM</name>
<dbReference type="Pfam" id="PF06808">
    <property type="entry name" value="DctM"/>
    <property type="match status" value="1"/>
</dbReference>
<dbReference type="PANTHER" id="PTHR33362:SF7">
    <property type="entry name" value="SLL1103 PROTEIN"/>
    <property type="match status" value="1"/>
</dbReference>
<keyword evidence="7" id="KW-0813">Transport</keyword>
<comment type="caution">
    <text evidence="9">The sequence shown here is derived from an EMBL/GenBank/DDBJ whole genome shotgun (WGS) entry which is preliminary data.</text>
</comment>
<keyword evidence="6 7" id="KW-0472">Membrane</keyword>
<dbReference type="Proteomes" id="UP000433788">
    <property type="component" value="Unassembled WGS sequence"/>
</dbReference>
<reference evidence="9 10" key="1">
    <citation type="submission" date="2019-11" db="EMBL/GenBank/DDBJ databases">
        <authorList>
            <person name="Zhang X.Y."/>
        </authorList>
    </citation>
    <scope>NUCLEOTIDE SEQUENCE [LARGE SCALE GENOMIC DNA]</scope>
    <source>
        <strain evidence="9 10">C176</strain>
    </source>
</reference>